<keyword evidence="5" id="KW-1185">Reference proteome</keyword>
<evidence type="ECO:0000313" key="4">
    <source>
        <dbReference type="EMBL" id="SFQ88258.1"/>
    </source>
</evidence>
<dbReference type="Pfam" id="PF04607">
    <property type="entry name" value="RelA_SpoT"/>
    <property type="match status" value="1"/>
</dbReference>
<gene>
    <name evidence="4" type="ORF">SAMN02745910_04999</name>
</gene>
<keyword evidence="2" id="KW-0175">Coiled coil</keyword>
<evidence type="ECO:0000256" key="2">
    <source>
        <dbReference type="SAM" id="Coils"/>
    </source>
</evidence>
<dbReference type="InterPro" id="IPR043519">
    <property type="entry name" value="NT_sf"/>
</dbReference>
<feature type="domain" description="RelA/SpoT" evidence="3">
    <location>
        <begin position="46"/>
        <end position="169"/>
    </location>
</feature>
<evidence type="ECO:0000259" key="3">
    <source>
        <dbReference type="SMART" id="SM00954"/>
    </source>
</evidence>
<accession>A0A1I6C523</accession>
<dbReference type="InterPro" id="IPR007685">
    <property type="entry name" value="RelA_SpoT"/>
</dbReference>
<proteinExistence type="predicted"/>
<dbReference type="RefSeq" id="WP_061803900.1">
    <property type="nucleotide sequence ID" value="NZ_FOXX01000025.1"/>
</dbReference>
<evidence type="ECO:0000313" key="5">
    <source>
        <dbReference type="Proteomes" id="UP000182762"/>
    </source>
</evidence>
<dbReference type="InterPro" id="IPR052366">
    <property type="entry name" value="GTP_Pyrophosphokinase"/>
</dbReference>
<comment type="caution">
    <text evidence="4">The sequence shown here is derived from an EMBL/GenBank/DDBJ whole genome shotgun (WGS) entry which is preliminary data.</text>
</comment>
<dbReference type="EMBL" id="FOXX01000025">
    <property type="protein sequence ID" value="SFQ88258.1"/>
    <property type="molecule type" value="Genomic_DNA"/>
</dbReference>
<evidence type="ECO:0000256" key="1">
    <source>
        <dbReference type="ARBA" id="ARBA00004976"/>
    </source>
</evidence>
<comment type="pathway">
    <text evidence="1">Purine metabolism; ppGpp biosynthesis; ppGpp from GTP: step 1/2.</text>
</comment>
<reference evidence="4 5" key="1">
    <citation type="submission" date="2016-10" db="EMBL/GenBank/DDBJ databases">
        <authorList>
            <person name="Varghese N."/>
            <person name="Submissions S."/>
        </authorList>
    </citation>
    <scope>NUCLEOTIDE SEQUENCE [LARGE SCALE GENOMIC DNA]</scope>
    <source>
        <strain evidence="4 5">DSM 13796</strain>
    </source>
</reference>
<dbReference type="Gene3D" id="1.10.287.860">
    <property type="entry name" value="Nucleotidyltransferase"/>
    <property type="match status" value="1"/>
</dbReference>
<dbReference type="SMART" id="SM00954">
    <property type="entry name" value="RelA_SpoT"/>
    <property type="match status" value="1"/>
</dbReference>
<dbReference type="GeneID" id="93713512"/>
<dbReference type="SUPFAM" id="SSF81301">
    <property type="entry name" value="Nucleotidyltransferase"/>
    <property type="match status" value="1"/>
</dbReference>
<sequence>MLPSKETLQFLMPYKFAVDELKTKLKIIQQEAYFSLEHNPIEHMKFRVKSPESMTKKLKRKGAAATLTSAKNVLNDIVGARIVCCFEEDIYFLRDLFYSRPDLTVVEEKDYIKEPKSNGYRSLHLIVEVPVVMHEKTEMVRAEIQIRTIAMDFWASVEHKIFYKYDREIPSHLKEELSEAASAANELDLKMAKVRKEIQNIENAYDSMIMH</sequence>
<protein>
    <submittedName>
        <fullName evidence="4">GTP pyrophosphokinase</fullName>
    </submittedName>
</protein>
<dbReference type="PANTHER" id="PTHR47837:SF2">
    <property type="entry name" value="GTP PYROPHOSPHOKINASE YWAC"/>
    <property type="match status" value="1"/>
</dbReference>
<name>A0A1I6C523_9BACI</name>
<dbReference type="CDD" id="cd05399">
    <property type="entry name" value="NT_Rel-Spo_like"/>
    <property type="match status" value="1"/>
</dbReference>
<feature type="coiled-coil region" evidence="2">
    <location>
        <begin position="177"/>
        <end position="204"/>
    </location>
</feature>
<dbReference type="Proteomes" id="UP000182762">
    <property type="component" value="Unassembled WGS sequence"/>
</dbReference>
<organism evidence="4 5">
    <name type="scientific">Priestia endophytica DSM 13796</name>
    <dbReference type="NCBI Taxonomy" id="1121089"/>
    <lineage>
        <taxon>Bacteria</taxon>
        <taxon>Bacillati</taxon>
        <taxon>Bacillota</taxon>
        <taxon>Bacilli</taxon>
        <taxon>Bacillales</taxon>
        <taxon>Bacillaceae</taxon>
        <taxon>Priestia</taxon>
    </lineage>
</organism>
<dbReference type="PANTHER" id="PTHR47837">
    <property type="entry name" value="GTP PYROPHOSPHOKINASE YJBM"/>
    <property type="match status" value="1"/>
</dbReference>
<dbReference type="Gene3D" id="3.30.460.10">
    <property type="entry name" value="Beta Polymerase, domain 2"/>
    <property type="match status" value="1"/>
</dbReference>